<reference evidence="2" key="1">
    <citation type="submission" date="2021-03" db="EMBL/GenBank/DDBJ databases">
        <title>Antimicrobial resistance genes in bacteria isolated from Japanese honey, and their potential for conferring macrolide and lincosamide resistance in the American foulbrood pathogen Paenibacillus larvae.</title>
        <authorList>
            <person name="Okamoto M."/>
            <person name="Kumagai M."/>
            <person name="Kanamori H."/>
            <person name="Takamatsu D."/>
        </authorList>
    </citation>
    <scope>NUCLEOTIDE SEQUENCE</scope>
    <source>
        <strain evidence="2">J43TS3</strain>
    </source>
</reference>
<dbReference type="Gene3D" id="3.90.1200.10">
    <property type="match status" value="1"/>
</dbReference>
<gene>
    <name evidence="2" type="ORF">J43TS3_22760</name>
</gene>
<dbReference type="EMBL" id="BORP01000004">
    <property type="protein sequence ID" value="GIO27665.1"/>
    <property type="molecule type" value="Genomic_DNA"/>
</dbReference>
<accession>A0A919XBK5</accession>
<dbReference type="InterPro" id="IPR002575">
    <property type="entry name" value="Aminoglycoside_PTrfase"/>
</dbReference>
<dbReference type="Proteomes" id="UP000676917">
    <property type="component" value="Unassembled WGS sequence"/>
</dbReference>
<dbReference type="Pfam" id="PF01636">
    <property type="entry name" value="APH"/>
    <property type="match status" value="1"/>
</dbReference>
<protein>
    <recommendedName>
        <fullName evidence="1">Aminoglycoside phosphotransferase domain-containing protein</fullName>
    </recommendedName>
</protein>
<dbReference type="AlphaFoldDB" id="A0A919XBK5"/>
<evidence type="ECO:0000313" key="3">
    <source>
        <dbReference type="Proteomes" id="UP000676917"/>
    </source>
</evidence>
<evidence type="ECO:0000259" key="1">
    <source>
        <dbReference type="Pfam" id="PF01636"/>
    </source>
</evidence>
<comment type="caution">
    <text evidence="2">The sequence shown here is derived from an EMBL/GenBank/DDBJ whole genome shotgun (WGS) entry which is preliminary data.</text>
</comment>
<dbReference type="InterPro" id="IPR011009">
    <property type="entry name" value="Kinase-like_dom_sf"/>
</dbReference>
<organism evidence="2 3">
    <name type="scientific">Ornithinibacillus bavariensis</name>
    <dbReference type="NCBI Taxonomy" id="545502"/>
    <lineage>
        <taxon>Bacteria</taxon>
        <taxon>Bacillati</taxon>
        <taxon>Bacillota</taxon>
        <taxon>Bacilli</taxon>
        <taxon>Bacillales</taxon>
        <taxon>Bacillaceae</taxon>
        <taxon>Ornithinibacillus</taxon>
    </lineage>
</organism>
<sequence length="318" mass="38706">MRKQLSRDDNHYDRLSSFLLWEGNLEIKKLHQIKRNIYYLEANTGKQYILKGHSNLLNMRQQWDFFNKVKSKSIVPFVRFPNGKKEILTGTNYSWTISPYINGRKLNYQHPGDRLLAVSTIKKFHHDAKNITVKNPIKKQLFYRRWHLRLNKFLETEYIFQKYGYENLFRDIVWMMNRYLDILSTYSWNHDQMEAEIEGRWVHGDVASHNFIHNERTVLIDFDLLHCTTQLYDFIQLGQRFLPNINWKLDRLLQYNMASERELAKFLYSVFIPSDVLREWMHYLKSKRRLSVSSYLQTMEEEWIKRKEFLNTSKVMLK</sequence>
<evidence type="ECO:0000313" key="2">
    <source>
        <dbReference type="EMBL" id="GIO27665.1"/>
    </source>
</evidence>
<feature type="domain" description="Aminoglycoside phosphotransferase" evidence="1">
    <location>
        <begin position="190"/>
        <end position="238"/>
    </location>
</feature>
<dbReference type="RefSeq" id="WP_212921140.1">
    <property type="nucleotide sequence ID" value="NZ_BORP01000004.1"/>
</dbReference>
<keyword evidence="3" id="KW-1185">Reference proteome</keyword>
<proteinExistence type="predicted"/>
<dbReference type="SUPFAM" id="SSF56112">
    <property type="entry name" value="Protein kinase-like (PK-like)"/>
    <property type="match status" value="1"/>
</dbReference>
<name>A0A919XBK5_9BACI</name>